<feature type="domain" description="NADH-Ubiquinone oxidoreductase (complex I) chain 5 N-terminal" evidence="12">
    <location>
        <begin position="6"/>
        <end position="42"/>
    </location>
</feature>
<feature type="transmembrane region" description="Helical" evidence="10">
    <location>
        <begin position="589"/>
        <end position="611"/>
    </location>
</feature>
<dbReference type="InterPro" id="IPR042106">
    <property type="entry name" value="Nuo/plastoQ_OxRdtase_6_NuoJ"/>
</dbReference>
<evidence type="ECO:0000256" key="9">
    <source>
        <dbReference type="RuleBase" id="RU000320"/>
    </source>
</evidence>
<evidence type="ECO:0000256" key="2">
    <source>
        <dbReference type="ARBA" id="ARBA00022448"/>
    </source>
</evidence>
<evidence type="ECO:0000259" key="11">
    <source>
        <dbReference type="Pfam" id="PF00361"/>
    </source>
</evidence>
<feature type="transmembrane region" description="Helical" evidence="10">
    <location>
        <begin position="537"/>
        <end position="556"/>
    </location>
</feature>
<keyword evidence="3" id="KW-0050">Antiport</keyword>
<sequence length="711" mass="74748">MPWAPSLDLHLSFRLDGLGAIYGLLATGIGALVFAYGTRYMTLHLEHERRGAVERWRFWPWMLLFAMAMVGLATAQDLVLVFVFFDLTAVCSYYLIGFDRSDSKARTSAVMALLVTVVSAVAMLIGAVLLYAAYGTFAIPELIERVGPSETTTVAAALIAVAALAKSAQVPLHFWLPRAMAAPTPVSAYLHSAAMVAAGVLVIGRVHRLLERSELVMTGLLVIGALSIVVGGVLALRRDRLKQVLAYSTISQYGYMVLLYGMGSSTSNGAAAFYVMAHAVAKSALFMTAGAVTMATGEDRLSKLGGLGRRMPVLAVASAVAAASLAALPLTIGFFKDELFFAAAWEEGSVTTVLAVVAAALTLAYIGRFWVTLFLGAEKGQVTERSVVMVAPVAFLAAVTVVGGLVTEPFARLAASGGEVTAGRPVEVDPGYHLELSPENLMAIAAWTLGGLLLAAPRLTTVLSRTLARAGDLFGPRRGYEAMLHGLDRASAGVHGLEVRDLRSSIAAVLVPAGLLVGLAFAATPTDGAFALGHVSGADWVILPLLGLITVVTLVIARSRSRLAIALALSVVGFALAAVYALIGAPDVALVAVMVETMLALVFVAALARLPQEEPDEDRGSVVRRKRRRRDVVAGSIAGLAAFVTVWGFLSKPAAESVSDDHIRLAPEAHGGDVVTAIVADFRGLDTLVEITVLLVAVIGVATLMRRGKTW</sequence>
<dbReference type="PRINTS" id="PR01434">
    <property type="entry name" value="NADHDHGNASE5"/>
</dbReference>
<feature type="transmembrane region" description="Helical" evidence="10">
    <location>
        <begin position="687"/>
        <end position="705"/>
    </location>
</feature>
<dbReference type="InterPro" id="IPR001516">
    <property type="entry name" value="Proton_antipo_N"/>
</dbReference>
<evidence type="ECO:0000256" key="1">
    <source>
        <dbReference type="ARBA" id="ARBA00004651"/>
    </source>
</evidence>
<proteinExistence type="predicted"/>
<dbReference type="EMBL" id="QGUI02000004">
    <property type="protein sequence ID" value="MFO7190780.1"/>
    <property type="molecule type" value="Genomic_DNA"/>
</dbReference>
<dbReference type="Pfam" id="PF20501">
    <property type="entry name" value="MbhE"/>
    <property type="match status" value="1"/>
</dbReference>
<evidence type="ECO:0000313" key="15">
    <source>
        <dbReference type="EMBL" id="MFO7190780.1"/>
    </source>
</evidence>
<evidence type="ECO:0000256" key="3">
    <source>
        <dbReference type="ARBA" id="ARBA00022449"/>
    </source>
</evidence>
<feature type="transmembrane region" description="Helical" evidence="10">
    <location>
        <begin position="81"/>
        <end position="98"/>
    </location>
</feature>
<feature type="transmembrane region" description="Helical" evidence="10">
    <location>
        <begin position="110"/>
        <end position="134"/>
    </location>
</feature>
<feature type="transmembrane region" description="Helical" evidence="10">
    <location>
        <begin position="20"/>
        <end position="37"/>
    </location>
</feature>
<keyword evidence="4" id="KW-1003">Cell membrane</keyword>
<evidence type="ECO:0000256" key="7">
    <source>
        <dbReference type="ARBA" id="ARBA00023065"/>
    </source>
</evidence>
<dbReference type="AlphaFoldDB" id="A0ABD6F9S4"/>
<dbReference type="GO" id="GO:0006811">
    <property type="term" value="P:monoatomic ion transport"/>
    <property type="evidence" value="ECO:0007669"/>
    <property type="project" value="UniProtKB-KW"/>
</dbReference>
<comment type="caution">
    <text evidence="15">The sequence shown here is derived from an EMBL/GenBank/DDBJ whole genome shotgun (WGS) entry which is preliminary data.</text>
</comment>
<feature type="transmembrane region" description="Helical" evidence="10">
    <location>
        <begin position="506"/>
        <end position="525"/>
    </location>
</feature>
<gene>
    <name evidence="15" type="ORF">DIU77_000845</name>
</gene>
<evidence type="ECO:0000313" key="16">
    <source>
        <dbReference type="Proteomes" id="UP000249324"/>
    </source>
</evidence>
<organism evidence="15 16">
    <name type="scientific">Thermocrispum agreste</name>
    <dbReference type="NCBI Taxonomy" id="37925"/>
    <lineage>
        <taxon>Bacteria</taxon>
        <taxon>Bacillati</taxon>
        <taxon>Actinomycetota</taxon>
        <taxon>Actinomycetes</taxon>
        <taxon>Pseudonocardiales</taxon>
        <taxon>Pseudonocardiaceae</taxon>
        <taxon>Thermocrispum</taxon>
    </lineage>
</organism>
<dbReference type="Gene3D" id="1.20.120.1200">
    <property type="entry name" value="NADH-ubiquinone/plastoquinone oxidoreductase chain 6, subunit NuoJ"/>
    <property type="match status" value="1"/>
</dbReference>
<feature type="transmembrane region" description="Helical" evidence="10">
    <location>
        <begin position="188"/>
        <end position="210"/>
    </location>
</feature>
<dbReference type="PANTHER" id="PTHR43373:SF1">
    <property type="entry name" value="NA(+)_H(+) ANTIPORTER SUBUNIT A"/>
    <property type="match status" value="1"/>
</dbReference>
<dbReference type="InterPro" id="IPR001750">
    <property type="entry name" value="ND/Mrp_TM"/>
</dbReference>
<feature type="transmembrane region" description="Helical" evidence="10">
    <location>
        <begin position="244"/>
        <end position="263"/>
    </location>
</feature>
<feature type="domain" description="MrpA C-terminal/MbhE" evidence="14">
    <location>
        <begin position="627"/>
        <end position="707"/>
    </location>
</feature>
<evidence type="ECO:0000259" key="13">
    <source>
        <dbReference type="Pfam" id="PF13244"/>
    </source>
</evidence>
<evidence type="ECO:0000256" key="4">
    <source>
        <dbReference type="ARBA" id="ARBA00022475"/>
    </source>
</evidence>
<dbReference type="PANTHER" id="PTHR43373">
    <property type="entry name" value="NA(+)/H(+) ANTIPORTER SUBUNIT"/>
    <property type="match status" value="1"/>
</dbReference>
<evidence type="ECO:0000256" key="6">
    <source>
        <dbReference type="ARBA" id="ARBA00022989"/>
    </source>
</evidence>
<feature type="transmembrane region" description="Helical" evidence="10">
    <location>
        <begin position="387"/>
        <end position="406"/>
    </location>
</feature>
<protein>
    <submittedName>
        <fullName evidence="15">Proton-conducting transporter membrane subunit</fullName>
    </submittedName>
</protein>
<evidence type="ECO:0000256" key="8">
    <source>
        <dbReference type="ARBA" id="ARBA00023136"/>
    </source>
</evidence>
<feature type="transmembrane region" description="Helical" evidence="10">
    <location>
        <begin position="269"/>
        <end position="292"/>
    </location>
</feature>
<feature type="transmembrane region" description="Helical" evidence="10">
    <location>
        <begin position="441"/>
        <end position="459"/>
    </location>
</feature>
<evidence type="ECO:0000259" key="14">
    <source>
        <dbReference type="Pfam" id="PF20501"/>
    </source>
</evidence>
<feature type="transmembrane region" description="Helical" evidence="10">
    <location>
        <begin position="58"/>
        <end position="75"/>
    </location>
</feature>
<dbReference type="InterPro" id="IPR050616">
    <property type="entry name" value="CPA3_Na-H_Antiporter_A"/>
</dbReference>
<dbReference type="Pfam" id="PF00361">
    <property type="entry name" value="Proton_antipo_M"/>
    <property type="match status" value="1"/>
</dbReference>
<dbReference type="InterPro" id="IPR025383">
    <property type="entry name" value="MrpA_C/MbhD"/>
</dbReference>
<feature type="domain" description="MrpA C-terminal/MbhD" evidence="13">
    <location>
        <begin position="548"/>
        <end position="612"/>
    </location>
</feature>
<accession>A0ABD6F9S4</accession>
<dbReference type="Pfam" id="PF13244">
    <property type="entry name" value="MbhD"/>
    <property type="match status" value="1"/>
</dbReference>
<name>A0ABD6F9S4_9PSEU</name>
<feature type="domain" description="NADH:quinone oxidoreductase/Mrp antiporter transmembrane" evidence="11">
    <location>
        <begin position="75"/>
        <end position="362"/>
    </location>
</feature>
<reference evidence="15 16" key="1">
    <citation type="journal article" date="2021" name="BMC Genomics">
        <title>Genome-resolved metagenome and metatranscriptome analyses of thermophilic composting reveal key bacterial players and their metabolic interactions.</title>
        <authorList>
            <person name="Braga L.P.P."/>
            <person name="Pereira R.V."/>
            <person name="Martins L.F."/>
            <person name="Moura L.M.S."/>
            <person name="Sanchez F.B."/>
            <person name="Patane J.S.L."/>
            <person name="da Silva A.M."/>
            <person name="Setubal J.C."/>
        </authorList>
    </citation>
    <scope>NUCLEOTIDE SEQUENCE [LARGE SCALE GENOMIC DNA]</scope>
    <source>
        <strain evidence="15">ZC4RG45</strain>
    </source>
</reference>
<comment type="subcellular location">
    <subcellularLocation>
        <location evidence="1">Cell membrane</location>
        <topology evidence="1">Multi-pass membrane protein</topology>
    </subcellularLocation>
    <subcellularLocation>
        <location evidence="9">Membrane</location>
        <topology evidence="9">Multi-pass membrane protein</topology>
    </subcellularLocation>
</comment>
<dbReference type="GO" id="GO:0015297">
    <property type="term" value="F:antiporter activity"/>
    <property type="evidence" value="ECO:0007669"/>
    <property type="project" value="UniProtKB-KW"/>
</dbReference>
<keyword evidence="7" id="KW-0406">Ion transport</keyword>
<dbReference type="Pfam" id="PF00662">
    <property type="entry name" value="Proton_antipo_N"/>
    <property type="match status" value="1"/>
</dbReference>
<dbReference type="Proteomes" id="UP000249324">
    <property type="component" value="Unassembled WGS sequence"/>
</dbReference>
<dbReference type="InterPro" id="IPR046806">
    <property type="entry name" value="MrpA_C/MbhE"/>
</dbReference>
<keyword evidence="6 10" id="KW-1133">Transmembrane helix</keyword>
<evidence type="ECO:0000259" key="12">
    <source>
        <dbReference type="Pfam" id="PF00662"/>
    </source>
</evidence>
<feature type="transmembrane region" description="Helical" evidence="10">
    <location>
        <begin position="216"/>
        <end position="237"/>
    </location>
</feature>
<keyword evidence="2" id="KW-0813">Transport</keyword>
<keyword evidence="5 9" id="KW-0812">Transmembrane</keyword>
<keyword evidence="8 10" id="KW-0472">Membrane</keyword>
<evidence type="ECO:0000256" key="5">
    <source>
        <dbReference type="ARBA" id="ARBA00022692"/>
    </source>
</evidence>
<feature type="transmembrane region" description="Helical" evidence="10">
    <location>
        <begin position="313"/>
        <end position="332"/>
    </location>
</feature>
<evidence type="ECO:0000256" key="10">
    <source>
        <dbReference type="SAM" id="Phobius"/>
    </source>
</evidence>
<feature type="transmembrane region" description="Helical" evidence="10">
    <location>
        <begin position="154"/>
        <end position="176"/>
    </location>
</feature>
<dbReference type="GO" id="GO:0005886">
    <property type="term" value="C:plasma membrane"/>
    <property type="evidence" value="ECO:0007669"/>
    <property type="project" value="UniProtKB-SubCell"/>
</dbReference>
<feature type="transmembrane region" description="Helical" evidence="10">
    <location>
        <begin position="632"/>
        <end position="650"/>
    </location>
</feature>
<feature type="transmembrane region" description="Helical" evidence="10">
    <location>
        <begin position="563"/>
        <end position="583"/>
    </location>
</feature>
<feature type="transmembrane region" description="Helical" evidence="10">
    <location>
        <begin position="352"/>
        <end position="375"/>
    </location>
</feature>